<evidence type="ECO:0000313" key="2">
    <source>
        <dbReference type="EMBL" id="KAK2576553.1"/>
    </source>
</evidence>
<protein>
    <submittedName>
        <fullName evidence="2">Uncharacterized protein</fullName>
    </submittedName>
</protein>
<sequence>MAKVGRSCYCVKHLYSIPLNSLGLSLEELRERVRVVDIFNKFLGDLPWRSDRPGRNKSETEQISHIHI</sequence>
<evidence type="ECO:0000256" key="1">
    <source>
        <dbReference type="SAM" id="MobiDB-lite"/>
    </source>
</evidence>
<organism evidence="2 3">
    <name type="scientific">Odynerus spinipes</name>
    <dbReference type="NCBI Taxonomy" id="1348599"/>
    <lineage>
        <taxon>Eukaryota</taxon>
        <taxon>Metazoa</taxon>
        <taxon>Ecdysozoa</taxon>
        <taxon>Arthropoda</taxon>
        <taxon>Hexapoda</taxon>
        <taxon>Insecta</taxon>
        <taxon>Pterygota</taxon>
        <taxon>Neoptera</taxon>
        <taxon>Endopterygota</taxon>
        <taxon>Hymenoptera</taxon>
        <taxon>Apocrita</taxon>
        <taxon>Aculeata</taxon>
        <taxon>Vespoidea</taxon>
        <taxon>Vespidae</taxon>
        <taxon>Eumeninae</taxon>
        <taxon>Odynerus</taxon>
    </lineage>
</organism>
<feature type="region of interest" description="Disordered" evidence="1">
    <location>
        <begin position="48"/>
        <end position="68"/>
    </location>
</feature>
<proteinExistence type="predicted"/>
<gene>
    <name evidence="2" type="ORF">KPH14_005226</name>
</gene>
<dbReference type="Proteomes" id="UP001258017">
    <property type="component" value="Unassembled WGS sequence"/>
</dbReference>
<name>A0AAD9RB92_9HYME</name>
<accession>A0AAD9RB92</accession>
<comment type="caution">
    <text evidence="2">The sequence shown here is derived from an EMBL/GenBank/DDBJ whole genome shotgun (WGS) entry which is preliminary data.</text>
</comment>
<reference evidence="2" key="2">
    <citation type="journal article" date="2023" name="Commun. Biol.">
        <title>Intrasexual cuticular hydrocarbon dimorphism in a wasp sheds light on hydrocarbon biosynthesis genes in Hymenoptera.</title>
        <authorList>
            <person name="Moris V.C."/>
            <person name="Podsiadlowski L."/>
            <person name="Martin S."/>
            <person name="Oeyen J.P."/>
            <person name="Donath A."/>
            <person name="Petersen M."/>
            <person name="Wilbrandt J."/>
            <person name="Misof B."/>
            <person name="Liedtke D."/>
            <person name="Thamm M."/>
            <person name="Scheiner R."/>
            <person name="Schmitt T."/>
            <person name="Niehuis O."/>
        </authorList>
    </citation>
    <scope>NUCLEOTIDE SEQUENCE</scope>
    <source>
        <strain evidence="2">GBR_01_08_01A</strain>
    </source>
</reference>
<dbReference type="AlphaFoldDB" id="A0AAD9RB92"/>
<dbReference type="EMBL" id="JAIFRP010004405">
    <property type="protein sequence ID" value="KAK2576553.1"/>
    <property type="molecule type" value="Genomic_DNA"/>
</dbReference>
<reference evidence="2" key="1">
    <citation type="submission" date="2021-08" db="EMBL/GenBank/DDBJ databases">
        <authorList>
            <person name="Misof B."/>
            <person name="Oliver O."/>
            <person name="Podsiadlowski L."/>
            <person name="Donath A."/>
            <person name="Peters R."/>
            <person name="Mayer C."/>
            <person name="Rust J."/>
            <person name="Gunkel S."/>
            <person name="Lesny P."/>
            <person name="Martin S."/>
            <person name="Oeyen J.P."/>
            <person name="Petersen M."/>
            <person name="Panagiotis P."/>
            <person name="Wilbrandt J."/>
            <person name="Tanja T."/>
        </authorList>
    </citation>
    <scope>NUCLEOTIDE SEQUENCE</scope>
    <source>
        <strain evidence="2">GBR_01_08_01A</strain>
        <tissue evidence="2">Thorax + abdomen</tissue>
    </source>
</reference>
<keyword evidence="3" id="KW-1185">Reference proteome</keyword>
<evidence type="ECO:0000313" key="3">
    <source>
        <dbReference type="Proteomes" id="UP001258017"/>
    </source>
</evidence>